<evidence type="ECO:0000313" key="1">
    <source>
        <dbReference type="EMBL" id="MBB4961040.1"/>
    </source>
</evidence>
<gene>
    <name evidence="1" type="ORF">FHR38_004773</name>
</gene>
<name>A0A7W7WRF8_9ACTN</name>
<dbReference type="Proteomes" id="UP000578819">
    <property type="component" value="Unassembled WGS sequence"/>
</dbReference>
<organism evidence="1 2">
    <name type="scientific">Micromonospora polyrhachis</name>
    <dbReference type="NCBI Taxonomy" id="1282883"/>
    <lineage>
        <taxon>Bacteria</taxon>
        <taxon>Bacillati</taxon>
        <taxon>Actinomycetota</taxon>
        <taxon>Actinomycetes</taxon>
        <taxon>Micromonosporales</taxon>
        <taxon>Micromonosporaceae</taxon>
        <taxon>Micromonospora</taxon>
    </lineage>
</organism>
<sequence length="34" mass="3773">MRADPKANDWLTRKRLANAVLQHGGTNALIGDLR</sequence>
<evidence type="ECO:0000313" key="2">
    <source>
        <dbReference type="Proteomes" id="UP000578819"/>
    </source>
</evidence>
<dbReference type="EMBL" id="JACHJW010000001">
    <property type="protein sequence ID" value="MBB4961040.1"/>
    <property type="molecule type" value="Genomic_DNA"/>
</dbReference>
<dbReference type="AlphaFoldDB" id="A0A7W7WRF8"/>
<proteinExistence type="predicted"/>
<reference evidence="1 2" key="1">
    <citation type="submission" date="2020-08" db="EMBL/GenBank/DDBJ databases">
        <title>Sequencing the genomes of 1000 actinobacteria strains.</title>
        <authorList>
            <person name="Klenk H.-P."/>
        </authorList>
    </citation>
    <scope>NUCLEOTIDE SEQUENCE [LARGE SCALE GENOMIC DNA]</scope>
    <source>
        <strain evidence="1 2">DSM 45886</strain>
    </source>
</reference>
<keyword evidence="2" id="KW-1185">Reference proteome</keyword>
<protein>
    <submittedName>
        <fullName evidence="1">Uncharacterized protein</fullName>
    </submittedName>
</protein>
<accession>A0A7W7WRF8</accession>
<comment type="caution">
    <text evidence="1">The sequence shown here is derived from an EMBL/GenBank/DDBJ whole genome shotgun (WGS) entry which is preliminary data.</text>
</comment>